<sequence>MSESIIYDVALRIMFDTYRTLEELKHPKARIFETIKKDFPMLINSATERLRNVSLDAEVQQLQDFLRYASTTLTRVYLSGDWRPHVFLSEIFYEVLPLKRLHEWVIDMSKLPSSPQIAEINSIIPLTSAKISSRLGGKQILLFEANLIENTLFREILDEYSRRYAMNDERLLLSNVDEINRLKESLDFLYVGSLDAWRLGWPNILSLASQLLKRKGNLSLILPINQREGLKTFLKLFDVPEYPEPEKIIEDLQRQRFTNIYTSKGPGFLALVAARR</sequence>
<dbReference type="AlphaFoldDB" id="A0A0F7FH44"/>
<evidence type="ECO:0000313" key="1">
    <source>
        <dbReference type="EMBL" id="AKG38159.1"/>
    </source>
</evidence>
<dbReference type="STRING" id="1550241.MA03_01085"/>
<dbReference type="KEGG" id="thf:MA03_01085"/>
<name>A0A0F7FH44_9CREN</name>
<reference evidence="1 2" key="1">
    <citation type="journal article" date="2015" name="Stand. Genomic Sci.">
        <title>Complete genome sequence of and proposal of Thermofilum uzonense sp. nov. a novel hyperthermophilic crenarchaeon and emended description of the genus Thermofilum.</title>
        <authorList>
            <person name="Toshchakov S.V."/>
            <person name="Korzhenkov A.A."/>
            <person name="Samarov N.I."/>
            <person name="Mazunin I.O."/>
            <person name="Mozhey O.I."/>
            <person name="Shmyr I.S."/>
            <person name="Derbikova K.S."/>
            <person name="Taranov E.A."/>
            <person name="Dominova I.N."/>
            <person name="Bonch-Osmolovskaya E.A."/>
            <person name="Patrushev M.V."/>
            <person name="Podosokorskaya O.A."/>
            <person name="Kublanov I.V."/>
        </authorList>
    </citation>
    <scope>NUCLEOTIDE SEQUENCE [LARGE SCALE GENOMIC DNA]</scope>
    <source>
        <strain evidence="1 2">1807-2</strain>
    </source>
</reference>
<dbReference type="EMBL" id="CP009961">
    <property type="protein sequence ID" value="AKG38159.1"/>
    <property type="molecule type" value="Genomic_DNA"/>
</dbReference>
<dbReference type="Proteomes" id="UP000067434">
    <property type="component" value="Chromosome"/>
</dbReference>
<organism evidence="1 2">
    <name type="scientific">Infirmifilum uzonense</name>
    <dbReference type="NCBI Taxonomy" id="1550241"/>
    <lineage>
        <taxon>Archaea</taxon>
        <taxon>Thermoproteota</taxon>
        <taxon>Thermoprotei</taxon>
        <taxon>Thermofilales</taxon>
        <taxon>Thermofilaceae</taxon>
        <taxon>Infirmifilum</taxon>
    </lineage>
</organism>
<dbReference type="GeneID" id="25400782"/>
<evidence type="ECO:0000313" key="2">
    <source>
        <dbReference type="Proteomes" id="UP000067434"/>
    </source>
</evidence>
<dbReference type="HOGENOM" id="CLU_1003332_0_0_2"/>
<protein>
    <submittedName>
        <fullName evidence="1">Uncharacterized protein</fullName>
    </submittedName>
</protein>
<dbReference type="OrthoDB" id="31322at2157"/>
<dbReference type="RefSeq" id="WP_052883502.1">
    <property type="nucleotide sequence ID" value="NZ_CP009961.1"/>
</dbReference>
<accession>A0A0F7FH44</accession>
<proteinExistence type="predicted"/>
<gene>
    <name evidence="1" type="ORF">MA03_01085</name>
</gene>
<dbReference type="PATRIC" id="fig|1550241.5.peg.221"/>
<keyword evidence="2" id="KW-1185">Reference proteome</keyword>